<organism evidence="5 6">
    <name type="scientific">Colletotrichum gloeosporioides</name>
    <name type="common">Anthracnose fungus</name>
    <name type="synonym">Glomerella cingulata</name>
    <dbReference type="NCBI Taxonomy" id="474922"/>
    <lineage>
        <taxon>Eukaryota</taxon>
        <taxon>Fungi</taxon>
        <taxon>Dikarya</taxon>
        <taxon>Ascomycota</taxon>
        <taxon>Pezizomycotina</taxon>
        <taxon>Sordariomycetes</taxon>
        <taxon>Hypocreomycetidae</taxon>
        <taxon>Glomerellales</taxon>
        <taxon>Glomerellaceae</taxon>
        <taxon>Colletotrichum</taxon>
        <taxon>Colletotrichum gloeosporioides species complex</taxon>
    </lineage>
</organism>
<dbReference type="PANTHER" id="PTHR43827:SF3">
    <property type="entry name" value="NADP-DEPENDENT OXIDOREDUCTASE DOMAIN-CONTAINING PROTEIN"/>
    <property type="match status" value="1"/>
</dbReference>
<dbReference type="Gene3D" id="3.20.20.100">
    <property type="entry name" value="NADP-dependent oxidoreductase domain"/>
    <property type="match status" value="1"/>
</dbReference>
<dbReference type="Pfam" id="PF00248">
    <property type="entry name" value="Aldo_ket_red"/>
    <property type="match status" value="1"/>
</dbReference>
<evidence type="ECO:0000256" key="1">
    <source>
        <dbReference type="ARBA" id="ARBA00007905"/>
    </source>
</evidence>
<dbReference type="GeneID" id="69011022"/>
<dbReference type="GO" id="GO:0016616">
    <property type="term" value="F:oxidoreductase activity, acting on the CH-OH group of donors, NAD or NADP as acceptor"/>
    <property type="evidence" value="ECO:0007669"/>
    <property type="project" value="UniProtKB-ARBA"/>
</dbReference>
<accession>A0A8H4C626</accession>
<dbReference type="InterPro" id="IPR020471">
    <property type="entry name" value="AKR"/>
</dbReference>
<evidence type="ECO:0000259" key="4">
    <source>
        <dbReference type="Pfam" id="PF00248"/>
    </source>
</evidence>
<protein>
    <submittedName>
        <fullName evidence="5">Putative reductase 1</fullName>
    </submittedName>
</protein>
<reference evidence="5" key="1">
    <citation type="journal article" date="2020" name="Phytopathology">
        <title>Genome sequence and comparative analysis of Colletotrichum gloeosporioides isolated from Liriodendron leaves.</title>
        <authorList>
            <person name="Fu F.F."/>
            <person name="Hao Z."/>
            <person name="Wang P."/>
            <person name="Lu Y."/>
            <person name="Xue L.J."/>
            <person name="Wei G."/>
            <person name="Tian Y."/>
            <person name="Baishi H."/>
            <person name="Xu H."/>
            <person name="Shi J."/>
            <person name="Cheng T."/>
            <person name="Wang G."/>
            <person name="Yi Y."/>
            <person name="Chen J."/>
        </authorList>
    </citation>
    <scope>NUCLEOTIDE SEQUENCE</scope>
    <source>
        <strain evidence="5">Lc1</strain>
    </source>
</reference>
<keyword evidence="6" id="KW-1185">Reference proteome</keyword>
<keyword evidence="2" id="KW-0521">NADP</keyword>
<evidence type="ECO:0000256" key="3">
    <source>
        <dbReference type="ARBA" id="ARBA00023002"/>
    </source>
</evidence>
<name>A0A8H4C626_COLGL</name>
<dbReference type="EMBL" id="WVTB01000103">
    <property type="protein sequence ID" value="KAF3797965.1"/>
    <property type="molecule type" value="Genomic_DNA"/>
</dbReference>
<dbReference type="PANTHER" id="PTHR43827">
    <property type="entry name" value="2,5-DIKETO-D-GLUCONIC ACID REDUCTASE"/>
    <property type="match status" value="1"/>
</dbReference>
<evidence type="ECO:0000313" key="6">
    <source>
        <dbReference type="Proteomes" id="UP000613401"/>
    </source>
</evidence>
<comment type="similarity">
    <text evidence="1">Belongs to the aldo/keto reductase family.</text>
</comment>
<evidence type="ECO:0000256" key="2">
    <source>
        <dbReference type="ARBA" id="ARBA00022857"/>
    </source>
</evidence>
<proteinExistence type="inferred from homology"/>
<dbReference type="Proteomes" id="UP000613401">
    <property type="component" value="Unassembled WGS sequence"/>
</dbReference>
<feature type="non-terminal residue" evidence="5">
    <location>
        <position position="104"/>
    </location>
</feature>
<dbReference type="SUPFAM" id="SSF51430">
    <property type="entry name" value="NAD(P)-linked oxidoreductase"/>
    <property type="match status" value="1"/>
</dbReference>
<dbReference type="PROSITE" id="PS00798">
    <property type="entry name" value="ALDOKETO_REDUCTASE_1"/>
    <property type="match status" value="1"/>
</dbReference>
<dbReference type="InterPro" id="IPR036812">
    <property type="entry name" value="NAD(P)_OxRdtase_dom_sf"/>
</dbReference>
<gene>
    <name evidence="5" type="ORF">GCG54_00003864</name>
</gene>
<reference evidence="5" key="2">
    <citation type="submission" date="2020-03" db="EMBL/GenBank/DDBJ databases">
        <authorList>
            <person name="Fu F.-F."/>
            <person name="Chen J."/>
        </authorList>
    </citation>
    <scope>NUCLEOTIDE SEQUENCE</scope>
    <source>
        <strain evidence="5">Lc1</strain>
    </source>
</reference>
<evidence type="ECO:0000313" key="5">
    <source>
        <dbReference type="EMBL" id="KAF3797965.1"/>
    </source>
</evidence>
<comment type="caution">
    <text evidence="5">The sequence shown here is derived from an EMBL/GenBank/DDBJ whole genome shotgun (WGS) entry which is preliminary data.</text>
</comment>
<dbReference type="InterPro" id="IPR018170">
    <property type="entry name" value="Aldo/ket_reductase_CS"/>
</dbReference>
<dbReference type="AlphaFoldDB" id="A0A8H4C626"/>
<dbReference type="RefSeq" id="XP_045257125.1">
    <property type="nucleotide sequence ID" value="XM_045403925.1"/>
</dbReference>
<dbReference type="InterPro" id="IPR023210">
    <property type="entry name" value="NADP_OxRdtase_dom"/>
</dbReference>
<keyword evidence="3" id="KW-0560">Oxidoreductase</keyword>
<feature type="domain" description="NADP-dependent oxidoreductase" evidence="4">
    <location>
        <begin position="19"/>
        <end position="71"/>
    </location>
</feature>
<sequence length="104" mass="11612">GNYTPACGLGTWQGTTIRVTPYLAAILRNGYRLIDTAQLYGVEHVVGRAIRKSEVPRNEITVTTKFWGNHHHDVESAFNISLSLSAWFGLRRRLLNALAVGYNV</sequence>